<sequence>MPRLGLALSGGGFRATLYHLGVIRYLKDTGQLEHVTDIASVSGGSILAAHLTLNWDRYTGDDERFDEAAAEIIKFVQFDVRNHVVRRLPLQHLMRWLARITLFDRDRFTPNASLERCYRKLLYGDRCLYELPEHPKLHILATNISSGGMSVFNRQGLFIQRRGASDTSTFEYVPGEMTSVPRAVGASSAFPGLFPPVKMTSTDLGVREGEFTTEWFTDGGVYDNLGIRAFSWLKQQEAVFDEILVSDAGKPFQILGDATLGFVGQSVRATDILWDRVWQLEKQNFGEQPGFFFLPITKSVTPAEDPTALPTVVQAEVQSIRTDLDHFSDKEINVLVQHGYEVARQVCRENNMGDAELSQGAPWAPIPSANVITQVSTTAHSDEPSAATQLSRDLRKSGARRVWSTLFSPGDWTSYLYVILALMLLVYFPWQAYKVYRRSQIQATVIKAIADGDPDIRQILDLVDKNPALDWQAETIRETVEPTTTDYTGLEVLTYSRIVDLRHWRPHEPKANRGHVYVRDRYTLKLLDSYVGDRHLRMVRPLPTDDIEFRQSGSQIPAIITRVQKPAEEYGAERTLFEFEYDLSRIPLGEPVTLELEALLQTRDFSARAPFVSRAKIDLISVWMLFPADRPYRTYSLVRYPLDRSKPPEVMNSRYAIDHPYGSLIGWSVVNAERNMVYECRWTSE</sequence>
<evidence type="ECO:0000256" key="3">
    <source>
        <dbReference type="ARBA" id="ARBA00023098"/>
    </source>
</evidence>
<evidence type="ECO:0000256" key="4">
    <source>
        <dbReference type="PROSITE-ProRule" id="PRU01161"/>
    </source>
</evidence>
<evidence type="ECO:0000313" key="6">
    <source>
        <dbReference type="EMBL" id="TWU11751.1"/>
    </source>
</evidence>
<feature type="active site" description="Proton acceptor" evidence="4">
    <location>
        <position position="218"/>
    </location>
</feature>
<dbReference type="SUPFAM" id="SSF52151">
    <property type="entry name" value="FabD/lysophospholipase-like"/>
    <property type="match status" value="1"/>
</dbReference>
<dbReference type="Proteomes" id="UP000320735">
    <property type="component" value="Unassembled WGS sequence"/>
</dbReference>
<dbReference type="AlphaFoldDB" id="A0A5C6BJK8"/>
<dbReference type="RefSeq" id="WP_197532155.1">
    <property type="nucleotide sequence ID" value="NZ_SJPP01000001.1"/>
</dbReference>
<feature type="short sequence motif" description="DGA/G" evidence="4">
    <location>
        <begin position="218"/>
        <end position="220"/>
    </location>
</feature>
<protein>
    <submittedName>
        <fullName evidence="6">Patatin-like phospholipase</fullName>
    </submittedName>
</protein>
<dbReference type="InterPro" id="IPR002641">
    <property type="entry name" value="PNPLA_dom"/>
</dbReference>
<evidence type="ECO:0000313" key="7">
    <source>
        <dbReference type="Proteomes" id="UP000320735"/>
    </source>
</evidence>
<dbReference type="PANTHER" id="PTHR14226:SF78">
    <property type="entry name" value="SLR0060 PROTEIN"/>
    <property type="match status" value="1"/>
</dbReference>
<gene>
    <name evidence="6" type="ORF">CA54_05600</name>
</gene>
<dbReference type="PANTHER" id="PTHR14226">
    <property type="entry name" value="NEUROPATHY TARGET ESTERASE/SWISS CHEESE D.MELANOGASTER"/>
    <property type="match status" value="1"/>
</dbReference>
<dbReference type="InterPro" id="IPR016035">
    <property type="entry name" value="Acyl_Trfase/lysoPLipase"/>
</dbReference>
<keyword evidence="7" id="KW-1185">Reference proteome</keyword>
<keyword evidence="2 4" id="KW-0442">Lipid degradation</keyword>
<evidence type="ECO:0000259" key="5">
    <source>
        <dbReference type="PROSITE" id="PS51635"/>
    </source>
</evidence>
<dbReference type="EMBL" id="SJPP01000001">
    <property type="protein sequence ID" value="TWU11751.1"/>
    <property type="molecule type" value="Genomic_DNA"/>
</dbReference>
<dbReference type="Pfam" id="PF01734">
    <property type="entry name" value="Patatin"/>
    <property type="match status" value="1"/>
</dbReference>
<dbReference type="Gene3D" id="3.40.1090.10">
    <property type="entry name" value="Cytosolic phospholipase A2 catalytic domain"/>
    <property type="match status" value="2"/>
</dbReference>
<comment type="caution">
    <text evidence="4">Lacks conserved residue(s) required for the propagation of feature annotation.</text>
</comment>
<organism evidence="6 7">
    <name type="scientific">Symmachiella macrocystis</name>
    <dbReference type="NCBI Taxonomy" id="2527985"/>
    <lineage>
        <taxon>Bacteria</taxon>
        <taxon>Pseudomonadati</taxon>
        <taxon>Planctomycetota</taxon>
        <taxon>Planctomycetia</taxon>
        <taxon>Planctomycetales</taxon>
        <taxon>Planctomycetaceae</taxon>
        <taxon>Symmachiella</taxon>
    </lineage>
</organism>
<dbReference type="InterPro" id="IPR050301">
    <property type="entry name" value="NTE"/>
</dbReference>
<dbReference type="PROSITE" id="PS51635">
    <property type="entry name" value="PNPLA"/>
    <property type="match status" value="1"/>
</dbReference>
<reference evidence="6 7" key="1">
    <citation type="submission" date="2019-02" db="EMBL/GenBank/DDBJ databases">
        <title>Deep-cultivation of Planctomycetes and their phenomic and genomic characterization uncovers novel biology.</title>
        <authorList>
            <person name="Wiegand S."/>
            <person name="Jogler M."/>
            <person name="Boedeker C."/>
            <person name="Pinto D."/>
            <person name="Vollmers J."/>
            <person name="Rivas-Marin E."/>
            <person name="Kohn T."/>
            <person name="Peeters S.H."/>
            <person name="Heuer A."/>
            <person name="Rast P."/>
            <person name="Oberbeckmann S."/>
            <person name="Bunk B."/>
            <person name="Jeske O."/>
            <person name="Meyerdierks A."/>
            <person name="Storesund J.E."/>
            <person name="Kallscheuer N."/>
            <person name="Luecker S."/>
            <person name="Lage O.M."/>
            <person name="Pohl T."/>
            <person name="Merkel B.J."/>
            <person name="Hornburger P."/>
            <person name="Mueller R.-W."/>
            <person name="Bruemmer F."/>
            <person name="Labrenz M."/>
            <person name="Spormann A.M."/>
            <person name="Op Den Camp H."/>
            <person name="Overmann J."/>
            <person name="Amann R."/>
            <person name="Jetten M.S.M."/>
            <person name="Mascher T."/>
            <person name="Medema M.H."/>
            <person name="Devos D.P."/>
            <person name="Kaster A.-K."/>
            <person name="Ovreas L."/>
            <person name="Rohde M."/>
            <person name="Galperin M.Y."/>
            <person name="Jogler C."/>
        </authorList>
    </citation>
    <scope>NUCLEOTIDE SEQUENCE [LARGE SCALE GENOMIC DNA]</scope>
    <source>
        <strain evidence="6 7">CA54</strain>
    </source>
</reference>
<evidence type="ECO:0000256" key="1">
    <source>
        <dbReference type="ARBA" id="ARBA00022801"/>
    </source>
</evidence>
<comment type="caution">
    <text evidence="6">The sequence shown here is derived from an EMBL/GenBank/DDBJ whole genome shotgun (WGS) entry which is preliminary data.</text>
</comment>
<name>A0A5C6BJK8_9PLAN</name>
<evidence type="ECO:0000256" key="2">
    <source>
        <dbReference type="ARBA" id="ARBA00022963"/>
    </source>
</evidence>
<dbReference type="GO" id="GO:0016042">
    <property type="term" value="P:lipid catabolic process"/>
    <property type="evidence" value="ECO:0007669"/>
    <property type="project" value="UniProtKB-UniRule"/>
</dbReference>
<proteinExistence type="predicted"/>
<feature type="active site" description="Nucleophile" evidence="4">
    <location>
        <position position="42"/>
    </location>
</feature>
<accession>A0A5C6BJK8</accession>
<dbReference type="GO" id="GO:0016787">
    <property type="term" value="F:hydrolase activity"/>
    <property type="evidence" value="ECO:0007669"/>
    <property type="project" value="UniProtKB-UniRule"/>
</dbReference>
<keyword evidence="3 4" id="KW-0443">Lipid metabolism</keyword>
<keyword evidence="1 4" id="KW-0378">Hydrolase</keyword>
<feature type="domain" description="PNPLA" evidence="5">
    <location>
        <begin position="7"/>
        <end position="231"/>
    </location>
</feature>